<dbReference type="InParanoid" id="E4XY81"/>
<organism evidence="5">
    <name type="scientific">Oikopleura dioica</name>
    <name type="common">Tunicate</name>
    <dbReference type="NCBI Taxonomy" id="34765"/>
    <lineage>
        <taxon>Eukaryota</taxon>
        <taxon>Metazoa</taxon>
        <taxon>Chordata</taxon>
        <taxon>Tunicata</taxon>
        <taxon>Appendicularia</taxon>
        <taxon>Copelata</taxon>
        <taxon>Oikopleuridae</taxon>
        <taxon>Oikopleura</taxon>
    </lineage>
</organism>
<dbReference type="PANTHER" id="PTHR13806:SF46">
    <property type="entry name" value="FLOTILLIN-1-RELATED"/>
    <property type="match status" value="1"/>
</dbReference>
<evidence type="ECO:0000259" key="4">
    <source>
        <dbReference type="Pfam" id="PF01145"/>
    </source>
</evidence>
<dbReference type="AlphaFoldDB" id="E4XY81"/>
<evidence type="ECO:0000256" key="2">
    <source>
        <dbReference type="ARBA" id="ARBA00023136"/>
    </source>
</evidence>
<accession>E4XY81</accession>
<dbReference type="PANTHER" id="PTHR13806">
    <property type="entry name" value="FLOTILLIN-RELATED"/>
    <property type="match status" value="1"/>
</dbReference>
<comment type="subunit">
    <text evidence="3">Heterooligomeric complex.</text>
</comment>
<dbReference type="SUPFAM" id="SSF117892">
    <property type="entry name" value="Band 7/SPFH domain"/>
    <property type="match status" value="1"/>
</dbReference>
<comment type="subcellular location">
    <subcellularLocation>
        <location evidence="3">Membrane</location>
    </subcellularLocation>
    <subcellularLocation>
        <location evidence="3">Endosome</location>
    </subcellularLocation>
</comment>
<name>E4XY81_OIKDI</name>
<proteinExistence type="inferred from homology"/>
<gene>
    <name evidence="5" type="ORF">GSOID_T00007644001</name>
</gene>
<dbReference type="GO" id="GO:0005768">
    <property type="term" value="C:endosome"/>
    <property type="evidence" value="ECO:0007669"/>
    <property type="project" value="UniProtKB-SubCell"/>
</dbReference>
<sequence>MGFESCPPNEAMVISGAFRKTPKLVVGKSKWIWPIVNKVQRLNLSIISVNIHSRGARTSDGVSTDCFGTALIKIPGKDRRMLAAAAENFLGKTTKDIEDSVKETMKTHQKSTIESMTIEEIYQERKVFEKECFENAFCDMLSVGISIVSYSLLEVKDGEESRRVEKAMIQRDSRMELAEATRKSTEAYLAELSRQTELISQNIFQKNKELEMRTASIYL</sequence>
<dbReference type="EMBL" id="FN653312">
    <property type="protein sequence ID" value="CBY14609.1"/>
    <property type="molecule type" value="Genomic_DNA"/>
</dbReference>
<dbReference type="GO" id="GO:0072659">
    <property type="term" value="P:protein localization to plasma membrane"/>
    <property type="evidence" value="ECO:0007669"/>
    <property type="project" value="TreeGrafter"/>
</dbReference>
<feature type="domain" description="Band 7" evidence="4">
    <location>
        <begin position="7"/>
        <end position="178"/>
    </location>
</feature>
<dbReference type="Proteomes" id="UP000001307">
    <property type="component" value="Unassembled WGS sequence"/>
</dbReference>
<evidence type="ECO:0000256" key="3">
    <source>
        <dbReference type="RuleBase" id="RU366054"/>
    </source>
</evidence>
<dbReference type="InterPro" id="IPR001107">
    <property type="entry name" value="Band_7"/>
</dbReference>
<dbReference type="OrthoDB" id="6080404at2759"/>
<dbReference type="GO" id="GO:0070528">
    <property type="term" value="P:protein kinase C signaling"/>
    <property type="evidence" value="ECO:0007669"/>
    <property type="project" value="TreeGrafter"/>
</dbReference>
<comment type="similarity">
    <text evidence="1 3">Belongs to the band 7/mec-2 family. Flotillin subfamily.</text>
</comment>
<dbReference type="GO" id="GO:0002020">
    <property type="term" value="F:protease binding"/>
    <property type="evidence" value="ECO:0007669"/>
    <property type="project" value="TreeGrafter"/>
</dbReference>
<evidence type="ECO:0000313" key="5">
    <source>
        <dbReference type="EMBL" id="CBY14609.1"/>
    </source>
</evidence>
<dbReference type="GO" id="GO:2000049">
    <property type="term" value="P:positive regulation of cell-cell adhesion mediated by cadherin"/>
    <property type="evidence" value="ECO:0007669"/>
    <property type="project" value="TreeGrafter"/>
</dbReference>
<dbReference type="CDD" id="cd03399">
    <property type="entry name" value="SPFH_flotillin"/>
    <property type="match status" value="1"/>
</dbReference>
<dbReference type="InterPro" id="IPR027705">
    <property type="entry name" value="Flotillin_fam"/>
</dbReference>
<protein>
    <recommendedName>
        <fullName evidence="3">Flotillin</fullName>
    </recommendedName>
</protein>
<keyword evidence="6" id="KW-1185">Reference proteome</keyword>
<dbReference type="GO" id="GO:0016600">
    <property type="term" value="C:flotillin complex"/>
    <property type="evidence" value="ECO:0007669"/>
    <property type="project" value="TreeGrafter"/>
</dbReference>
<dbReference type="InterPro" id="IPR036013">
    <property type="entry name" value="Band_7/SPFH_dom_sf"/>
</dbReference>
<keyword evidence="2 3" id="KW-0472">Membrane</keyword>
<evidence type="ECO:0000256" key="1">
    <source>
        <dbReference type="ARBA" id="ARBA00007161"/>
    </source>
</evidence>
<dbReference type="GO" id="GO:1901890">
    <property type="term" value="P:positive regulation of cell junction assembly"/>
    <property type="evidence" value="ECO:0007669"/>
    <property type="project" value="TreeGrafter"/>
</dbReference>
<dbReference type="GO" id="GO:0045807">
    <property type="term" value="P:positive regulation of endocytosis"/>
    <property type="evidence" value="ECO:0007669"/>
    <property type="project" value="TreeGrafter"/>
</dbReference>
<dbReference type="Pfam" id="PF01145">
    <property type="entry name" value="Band_7"/>
    <property type="match status" value="1"/>
</dbReference>
<dbReference type="Gene3D" id="3.30.479.30">
    <property type="entry name" value="Band 7 domain"/>
    <property type="match status" value="1"/>
</dbReference>
<evidence type="ECO:0000313" key="6">
    <source>
        <dbReference type="Proteomes" id="UP000001307"/>
    </source>
</evidence>
<dbReference type="GO" id="GO:0002090">
    <property type="term" value="P:regulation of receptor internalization"/>
    <property type="evidence" value="ECO:0007669"/>
    <property type="project" value="TreeGrafter"/>
</dbReference>
<reference evidence="5" key="1">
    <citation type="journal article" date="2010" name="Science">
        <title>Plasticity of animal genome architecture unmasked by rapid evolution of a pelagic tunicate.</title>
        <authorList>
            <person name="Denoeud F."/>
            <person name="Henriet S."/>
            <person name="Mungpakdee S."/>
            <person name="Aury J.M."/>
            <person name="Da Silva C."/>
            <person name="Brinkmann H."/>
            <person name="Mikhaleva J."/>
            <person name="Olsen L.C."/>
            <person name="Jubin C."/>
            <person name="Canestro C."/>
            <person name="Bouquet J.M."/>
            <person name="Danks G."/>
            <person name="Poulain J."/>
            <person name="Campsteijn C."/>
            <person name="Adamski M."/>
            <person name="Cross I."/>
            <person name="Yadetie F."/>
            <person name="Muffato M."/>
            <person name="Louis A."/>
            <person name="Butcher S."/>
            <person name="Tsagkogeorga G."/>
            <person name="Konrad A."/>
            <person name="Singh S."/>
            <person name="Jensen M.F."/>
            <person name="Cong E.H."/>
            <person name="Eikeseth-Otteraa H."/>
            <person name="Noel B."/>
            <person name="Anthouard V."/>
            <person name="Porcel B.M."/>
            <person name="Kachouri-Lafond R."/>
            <person name="Nishino A."/>
            <person name="Ugolini M."/>
            <person name="Chourrout P."/>
            <person name="Nishida H."/>
            <person name="Aasland R."/>
            <person name="Huzurbazar S."/>
            <person name="Westhof E."/>
            <person name="Delsuc F."/>
            <person name="Lehrach H."/>
            <person name="Reinhardt R."/>
            <person name="Weissenbach J."/>
            <person name="Roy S.W."/>
            <person name="Artiguenave F."/>
            <person name="Postlethwait J.H."/>
            <person name="Manak J.R."/>
            <person name="Thompson E.M."/>
            <person name="Jaillon O."/>
            <person name="Du Pasquier L."/>
            <person name="Boudinot P."/>
            <person name="Liberles D.A."/>
            <person name="Volff J.N."/>
            <person name="Philippe H."/>
            <person name="Lenhard B."/>
            <person name="Roest Crollius H."/>
            <person name="Wincker P."/>
            <person name="Chourrout D."/>
        </authorList>
    </citation>
    <scope>NUCLEOTIDE SEQUENCE [LARGE SCALE GENOMIC DNA]</scope>
</reference>